<dbReference type="OrthoDB" id="299638at2759"/>
<evidence type="ECO:0000313" key="2">
    <source>
        <dbReference type="Proteomes" id="UP000281553"/>
    </source>
</evidence>
<organism evidence="1 2">
    <name type="scientific">Dibothriocephalus latus</name>
    <name type="common">Fish tapeworm</name>
    <name type="synonym">Diphyllobothrium latum</name>
    <dbReference type="NCBI Taxonomy" id="60516"/>
    <lineage>
        <taxon>Eukaryota</taxon>
        <taxon>Metazoa</taxon>
        <taxon>Spiralia</taxon>
        <taxon>Lophotrochozoa</taxon>
        <taxon>Platyhelminthes</taxon>
        <taxon>Cestoda</taxon>
        <taxon>Eucestoda</taxon>
        <taxon>Diphyllobothriidea</taxon>
        <taxon>Diphyllobothriidae</taxon>
        <taxon>Dibothriocephalus</taxon>
    </lineage>
</organism>
<protein>
    <submittedName>
        <fullName evidence="1">Uncharacterized protein</fullName>
    </submittedName>
</protein>
<dbReference type="EMBL" id="UYRU01054220">
    <property type="protein sequence ID" value="VDN12578.1"/>
    <property type="molecule type" value="Genomic_DNA"/>
</dbReference>
<reference evidence="1 2" key="1">
    <citation type="submission" date="2018-11" db="EMBL/GenBank/DDBJ databases">
        <authorList>
            <consortium name="Pathogen Informatics"/>
        </authorList>
    </citation>
    <scope>NUCLEOTIDE SEQUENCE [LARGE SCALE GENOMIC DNA]</scope>
</reference>
<proteinExistence type="predicted"/>
<dbReference type="Proteomes" id="UP000281553">
    <property type="component" value="Unassembled WGS sequence"/>
</dbReference>
<keyword evidence="2" id="KW-1185">Reference proteome</keyword>
<dbReference type="AlphaFoldDB" id="A0A3P7LRF6"/>
<sequence length="290" mass="32657">MSATDEVLAVNTPESADMKQLDMKKSATFVDYDSEATETSFDAGGPENEGELKREIRALTVRLLEKEMEIQNIVSSSKAKEKNLKEHLQTSMQFTSLRLAKEQSLTEGQRTLLAEAVQLRRILADYRLAITFERNEVQSHSMDDIFLIGRSDCELLQTIPWERLTLLDLLKFRVFQLAATVQECKSVWQAKEEASTQTVEEIPVQSPLNKIPCPGCAIRAESVVAEESHIAAAPPPKNEKDWAISGERQLSLLKADNEYLSKQVLLEAIGSAQANWQFLFIGDKNKMRVK</sequence>
<name>A0A3P7LRF6_DIBLA</name>
<evidence type="ECO:0000313" key="1">
    <source>
        <dbReference type="EMBL" id="VDN12578.1"/>
    </source>
</evidence>
<gene>
    <name evidence="1" type="ORF">DILT_LOCUS8409</name>
</gene>
<accession>A0A3P7LRF6</accession>